<gene>
    <name evidence="2" type="ORF">HNR53_003719</name>
</gene>
<accession>A0A7X0LY16</accession>
<evidence type="ECO:0008006" key="4">
    <source>
        <dbReference type="Google" id="ProtNLM"/>
    </source>
</evidence>
<organism evidence="2 3">
    <name type="scientific">Bacillus benzoevorans</name>
    <dbReference type="NCBI Taxonomy" id="1456"/>
    <lineage>
        <taxon>Bacteria</taxon>
        <taxon>Bacillati</taxon>
        <taxon>Bacillota</taxon>
        <taxon>Bacilli</taxon>
        <taxon>Bacillales</taxon>
        <taxon>Bacillaceae</taxon>
        <taxon>Bacillus</taxon>
    </lineage>
</organism>
<dbReference type="Pfam" id="PF13148">
    <property type="entry name" value="DUF3987"/>
    <property type="match status" value="1"/>
</dbReference>
<evidence type="ECO:0000313" key="2">
    <source>
        <dbReference type="EMBL" id="MBB6447042.1"/>
    </source>
</evidence>
<sequence>MQDNQNQLLHTTKAPGLDGKRRKTSGGAGEHLANELIETLNKDPDILAYEQAKWEEPVTFDKYPVPPFPVNIFNEPMRSMVKHVAESIQTPIDLPAVVGLGVLSTALQKKFNTSPNSSWCEKSNLYSVSLSDPSTRKSAAFSKMTKPVRQHEKEQQEKMELSVINRKAERSALEKRKDALEREYAKDQNPEFLEDIKKINKHLQEIPELYLPTLSTDDATPEALVSLMHQNGGEISILSAEGGLFERFRNRNIDQIKYDVYLKPYSGDSIQINRQTRDTQIIENPTMTICITAQPSVIKELPSPVHERGLMARFFISIPNDNLGHRKSRVPEIPKDLIHKYESFIRKLLNWKTDETITLKLSDDALNLLYDTMDEVEAEFRENGAFHDDLKAWAGKLIGQLLRVAGLLHVSYQATKAKNITEVDTTISKDTLASAFQLKEYMISHAEKAFGVMKQNQDYDDAEYLLKHILNQNSPIVAKQTIHQIVKKKIRGIERMQRSYDILEYHSYIQQALGGKSGIKGLIWVNPSVLKGAKGAKKSHNSPNQDEIVENTVIEEGEKETLVSPNAPNKTIDVEISEQKEEKQESPTTPVSPKKPEKNKLIEANYTTSQSDYKVVKV</sequence>
<protein>
    <recommendedName>
        <fullName evidence="4">DUF3987 domain-containing protein</fullName>
    </recommendedName>
</protein>
<reference evidence="2 3" key="1">
    <citation type="submission" date="2020-08" db="EMBL/GenBank/DDBJ databases">
        <title>Genomic Encyclopedia of Type Strains, Phase IV (KMG-IV): sequencing the most valuable type-strain genomes for metagenomic binning, comparative biology and taxonomic classification.</title>
        <authorList>
            <person name="Goeker M."/>
        </authorList>
    </citation>
    <scope>NUCLEOTIDE SEQUENCE [LARGE SCALE GENOMIC DNA]</scope>
    <source>
        <strain evidence="2 3">DSM 5391</strain>
    </source>
</reference>
<dbReference type="RefSeq" id="WP_184528587.1">
    <property type="nucleotide sequence ID" value="NZ_JACHGK010000016.1"/>
</dbReference>
<evidence type="ECO:0000313" key="3">
    <source>
        <dbReference type="Proteomes" id="UP000531594"/>
    </source>
</evidence>
<dbReference type="InterPro" id="IPR025048">
    <property type="entry name" value="DUF3987"/>
</dbReference>
<feature type="compositionally biased region" description="Basic and acidic residues" evidence="1">
    <location>
        <begin position="149"/>
        <end position="158"/>
    </location>
</feature>
<feature type="region of interest" description="Disordered" evidence="1">
    <location>
        <begin position="560"/>
        <end position="605"/>
    </location>
</feature>
<feature type="compositionally biased region" description="Polar residues" evidence="1">
    <location>
        <begin position="1"/>
        <end position="10"/>
    </location>
</feature>
<feature type="region of interest" description="Disordered" evidence="1">
    <location>
        <begin position="139"/>
        <end position="158"/>
    </location>
</feature>
<dbReference type="EMBL" id="JACHGK010000016">
    <property type="protein sequence ID" value="MBB6447042.1"/>
    <property type="molecule type" value="Genomic_DNA"/>
</dbReference>
<name>A0A7X0LY16_9BACI</name>
<dbReference type="Proteomes" id="UP000531594">
    <property type="component" value="Unassembled WGS sequence"/>
</dbReference>
<dbReference type="AlphaFoldDB" id="A0A7X0LY16"/>
<keyword evidence="3" id="KW-1185">Reference proteome</keyword>
<comment type="caution">
    <text evidence="2">The sequence shown here is derived from an EMBL/GenBank/DDBJ whole genome shotgun (WGS) entry which is preliminary data.</text>
</comment>
<feature type="region of interest" description="Disordered" evidence="1">
    <location>
        <begin position="1"/>
        <end position="28"/>
    </location>
</feature>
<evidence type="ECO:0000256" key="1">
    <source>
        <dbReference type="SAM" id="MobiDB-lite"/>
    </source>
</evidence>
<proteinExistence type="predicted"/>